<gene>
    <name evidence="2" type="ORF">AVDCRST_MAG37-173</name>
</gene>
<reference evidence="2" key="1">
    <citation type="submission" date="2020-02" db="EMBL/GenBank/DDBJ databases">
        <authorList>
            <person name="Meier V. D."/>
        </authorList>
    </citation>
    <scope>NUCLEOTIDE SEQUENCE</scope>
    <source>
        <strain evidence="2">AVDCRST_MAG37</strain>
    </source>
</reference>
<dbReference type="EMBL" id="CADCVD010000009">
    <property type="protein sequence ID" value="CAA9424663.1"/>
    <property type="molecule type" value="Genomic_DNA"/>
</dbReference>
<evidence type="ECO:0000256" key="1">
    <source>
        <dbReference type="SAM" id="MobiDB-lite"/>
    </source>
</evidence>
<organism evidence="2">
    <name type="scientific">uncultured Rubrobacteraceae bacterium</name>
    <dbReference type="NCBI Taxonomy" id="349277"/>
    <lineage>
        <taxon>Bacteria</taxon>
        <taxon>Bacillati</taxon>
        <taxon>Actinomycetota</taxon>
        <taxon>Rubrobacteria</taxon>
        <taxon>Rubrobacterales</taxon>
        <taxon>Rubrobacteraceae</taxon>
        <taxon>environmental samples</taxon>
    </lineage>
</organism>
<protein>
    <submittedName>
        <fullName evidence="2">Uncharacterized protein</fullName>
    </submittedName>
</protein>
<proteinExistence type="predicted"/>
<accession>A0A6J4PUW9</accession>
<evidence type="ECO:0000313" key="2">
    <source>
        <dbReference type="EMBL" id="CAA9424663.1"/>
    </source>
</evidence>
<feature type="region of interest" description="Disordered" evidence="1">
    <location>
        <begin position="152"/>
        <end position="173"/>
    </location>
</feature>
<dbReference type="AlphaFoldDB" id="A0A6J4PUW9"/>
<sequence length="173" mass="19658">MMIRGVEEHDLRAALDVANYAYKGNLSFKKEPDPIQGSENRSWKVQFGLQDAEAPGCRRFAQLSWRGLTLEGQTHLPCSHAYRDFLYAVFERAPQAWVDTAFATYNGRGDFVSRHRHVGYGIKSNLFISALFRNGCNCSKFPEIEEYVPEPYLGEHNLGPDPETYAGLDHGRK</sequence>
<name>A0A6J4PUW9_9ACTN</name>